<keyword evidence="1" id="KW-0812">Transmembrane</keyword>
<evidence type="ECO:0000256" key="1">
    <source>
        <dbReference type="SAM" id="Phobius"/>
    </source>
</evidence>
<feature type="transmembrane region" description="Helical" evidence="1">
    <location>
        <begin position="6"/>
        <end position="24"/>
    </location>
</feature>
<proteinExistence type="predicted"/>
<dbReference type="EMBL" id="JAKGAS010000001">
    <property type="protein sequence ID" value="MCF2946742.1"/>
    <property type="molecule type" value="Genomic_DNA"/>
</dbReference>
<sequence length="48" mass="5449">MNIWWVVGIIVLVLGFIIGNILLLQQTAKTKFPKVSKDNNASYDKDED</sequence>
<dbReference type="Pfam" id="PF11446">
    <property type="entry name" value="DUF2897"/>
    <property type="match status" value="1"/>
</dbReference>
<protein>
    <submittedName>
        <fullName evidence="2">DUF2897 family protein</fullName>
    </submittedName>
</protein>
<keyword evidence="1" id="KW-1133">Transmembrane helix</keyword>
<evidence type="ECO:0000313" key="2">
    <source>
        <dbReference type="EMBL" id="MCF2946742.1"/>
    </source>
</evidence>
<reference evidence="2 3" key="1">
    <citation type="submission" date="2022-01" db="EMBL/GenBank/DDBJ databases">
        <title>Paraglaciecola sp. G1-23.</title>
        <authorList>
            <person name="Jin M.S."/>
            <person name="Han D.M."/>
            <person name="Kim H.M."/>
            <person name="Jeon C.O."/>
        </authorList>
    </citation>
    <scope>NUCLEOTIDE SEQUENCE [LARGE SCALE GENOMIC DNA]</scope>
    <source>
        <strain evidence="2 3">G1-23</strain>
    </source>
</reference>
<name>A0ABS9D2N8_9ALTE</name>
<dbReference type="InterPro" id="IPR021550">
    <property type="entry name" value="DUF2897"/>
</dbReference>
<dbReference type="RefSeq" id="WP_235310266.1">
    <property type="nucleotide sequence ID" value="NZ_JAKGAS010000001.1"/>
</dbReference>
<accession>A0ABS9D2N8</accession>
<keyword evidence="3" id="KW-1185">Reference proteome</keyword>
<evidence type="ECO:0000313" key="3">
    <source>
        <dbReference type="Proteomes" id="UP001521137"/>
    </source>
</evidence>
<dbReference type="Proteomes" id="UP001521137">
    <property type="component" value="Unassembled WGS sequence"/>
</dbReference>
<comment type="caution">
    <text evidence="2">The sequence shown here is derived from an EMBL/GenBank/DDBJ whole genome shotgun (WGS) entry which is preliminary data.</text>
</comment>
<organism evidence="2 3">
    <name type="scientific">Paraglaciecola algarum</name>
    <dbReference type="NCBI Taxonomy" id="3050085"/>
    <lineage>
        <taxon>Bacteria</taxon>
        <taxon>Pseudomonadati</taxon>
        <taxon>Pseudomonadota</taxon>
        <taxon>Gammaproteobacteria</taxon>
        <taxon>Alteromonadales</taxon>
        <taxon>Alteromonadaceae</taxon>
        <taxon>Paraglaciecola</taxon>
    </lineage>
</organism>
<keyword evidence="1" id="KW-0472">Membrane</keyword>
<gene>
    <name evidence="2" type="ORF">L0668_01370</name>
</gene>